<dbReference type="FunFam" id="3.40.50.300:FF:000216">
    <property type="entry name" value="Type VII secretion ATPase EccA"/>
    <property type="match status" value="2"/>
</dbReference>
<comment type="similarity">
    <text evidence="1">Belongs to the CbxX/CfxQ family.</text>
</comment>
<dbReference type="SMART" id="SM00382">
    <property type="entry name" value="AAA"/>
    <property type="match status" value="3"/>
</dbReference>
<accession>A0A179HWT3</accession>
<dbReference type="EMBL" id="LSBI01000001">
    <property type="protein sequence ID" value="OAQ93909.1"/>
    <property type="molecule type" value="Genomic_DNA"/>
</dbReference>
<sequence length="1459" mass="161762">MSQQRILVLSYTNHALNQYLEDLMNAGIPPDSMTRLGSRTKCTDAILPLLLSQASRGTKLSHNSWTNINRLKHEASELAEHIQDIFKEYNNISGCWKSISEFLEFSSEGNDFYEGLQTPVDSGDWKQIGQKGKEIGPSYLFDRWIKGKDAGVFKSAVQPGSHIWEMSKAVRWRHRDQWVGAILSETVDRFADLVSQFDRKVGEIDTYFREGDVRAVQQKRVMALTTTGAAKHTSLLKAFKPDIVIAEEAGEILESHILTAMTSTVRQLILIGDHKQLRPKVNNYGLSVEAGNGFDLNRSLFERLILRGMPHTVLRKQHRMAPELSCYARGLTYPELLDAPKTHDREKVRGLRGRVVFVHHETQEGGDVLSERRDPCSKGSKRNDFEAEMVMRCVKYMGQQGYSTSQLVILTPYLGQLRALSEVLRKNKHDPQMSELDRFELLRAGLMTHAETNIDKEPVRISTIDNYQGEESDIVIASLTRSNPHGDIGFMAAPERLNVLITRARHETAKGDWERMKALEGAQSTPLDTLMSMIGLEDVKKEFLAIKTKVDTSLRQGVPLTSERFSCTLLGNPGTGKTTVARLYASFLTSIGVIPGASFHETTGSSLANKGISGCRNLLDTILEDGGGVLFIDEAYQLTSGNNPGGSGVLDFLLAEVENNRGKIVFVLAGYSREMEGFFSHNPGIPSRFPTEIRFADYTDDELLSIFNKAIHQRFGGRMTCEGGHRGLYCRTVARRIGYGRGREGFGNARAVENIVNIVHKRQGSRLRRGRSSGEHPNDFILTKEDLIGPAPTDVLANCKAWEKLQGLLGLQAVKEAVQSLMDSIRENYQRELEEKPRIDFSLNKVFVGSPGTGKTTVAKLYGEILAALGLLSKGEVVVRNPADFIGSALGQSEQQTKGILAATVGKVLVIDEAYGLYGGSQGGTTDPYKTAVIDTIVAEVQSVPGDDRCVLLLGYRDQLETMFQSVNPGLSRRFPLAMAFTFDDFSSEELGQILDMKLKDQGYRVTGQARSVAMDILRRARNRPNFGNAGEVDIILSEAKQRSQARRSTTQSGSVDLLEAVDFDEDFDRVEQSETNIRKLFDSTIGCGALVDRLIGYQSTAKSVKALGLDPKNSIPFNFLFRGPPGTGKTTTARKMGKVFYDMGFLATAEVNECSATELVGQYVGQTGPKVQQVLDRALGRVLFVDEAYRLGDGTFSREAVDELVTCLTKDRYHKKLIVILAGYDDEVNRLMAINPGLSSRFPEAVDFRALSAAECIQLLQVALSRQQDQLKKNGVKLELAVLTRPTVEYVSKMMNLFSRLISQGSWANARDVMTLAEGIFNRVVKWNAGTNMHSLVLKEAMVTDELCAMHEERQSRASSTRGPELIRPETMLVGQSPITYNRSQLTTTSSFAAAMRPHKEEEHLENSTSIYENHPGSVTQYGTSSNAIKLLRLPKKNVSNACKAPLVTPETQPGISY</sequence>
<dbReference type="FunFam" id="1.10.8.60:FF:000159">
    <property type="entry name" value="p-loop containing nucleoside triphosphate hydrolase protein"/>
    <property type="match status" value="1"/>
</dbReference>
<dbReference type="GO" id="GO:0005524">
    <property type="term" value="F:ATP binding"/>
    <property type="evidence" value="ECO:0007669"/>
    <property type="project" value="UniProtKB-KW"/>
</dbReference>
<feature type="domain" description="AAA+ ATPase" evidence="5">
    <location>
        <begin position="563"/>
        <end position="699"/>
    </location>
</feature>
<dbReference type="InterPro" id="IPR041627">
    <property type="entry name" value="AAA_lid_6"/>
</dbReference>
<evidence type="ECO:0000259" key="5">
    <source>
        <dbReference type="SMART" id="SM00382"/>
    </source>
</evidence>
<dbReference type="InterPro" id="IPR041679">
    <property type="entry name" value="DNA2/NAM7-like_C"/>
</dbReference>
<dbReference type="GO" id="GO:0004386">
    <property type="term" value="F:helicase activity"/>
    <property type="evidence" value="ECO:0007669"/>
    <property type="project" value="InterPro"/>
</dbReference>
<gene>
    <name evidence="6" type="ORF">VFPFJ_00017</name>
</gene>
<keyword evidence="3" id="KW-0347">Helicase</keyword>
<dbReference type="STRING" id="33203.A0A179HWT3"/>
<dbReference type="FunFam" id="3.40.50.300:FF:001660">
    <property type="entry name" value="NF-X1 finger and helicase protein, putative"/>
    <property type="match status" value="1"/>
</dbReference>
<dbReference type="Gene3D" id="1.10.8.60">
    <property type="match status" value="2"/>
</dbReference>
<dbReference type="Pfam" id="PF13086">
    <property type="entry name" value="AAA_11"/>
    <property type="match status" value="1"/>
</dbReference>
<comment type="caution">
    <text evidence="6">The sequence shown here is derived from an EMBL/GenBank/DDBJ whole genome shotgun (WGS) entry which is preliminary data.</text>
</comment>
<evidence type="ECO:0000256" key="1">
    <source>
        <dbReference type="ARBA" id="ARBA00010378"/>
    </source>
</evidence>
<keyword evidence="2" id="KW-0547">Nucleotide-binding</keyword>
<dbReference type="InterPro" id="IPR003593">
    <property type="entry name" value="AAA+_ATPase"/>
</dbReference>
<keyword evidence="3" id="KW-0378">Hydrolase</keyword>
<dbReference type="InterPro" id="IPR047187">
    <property type="entry name" value="SF1_C_Upf1"/>
</dbReference>
<feature type="domain" description="AAA+ ATPase" evidence="5">
    <location>
        <begin position="841"/>
        <end position="1072"/>
    </location>
</feature>
<evidence type="ECO:0000313" key="7">
    <source>
        <dbReference type="Proteomes" id="UP000078340"/>
    </source>
</evidence>
<name>A0A179HWT3_PURLI</name>
<evidence type="ECO:0000256" key="3">
    <source>
        <dbReference type="ARBA" id="ARBA00022806"/>
    </source>
</evidence>
<dbReference type="InterPro" id="IPR000641">
    <property type="entry name" value="CbxX/CfxQ"/>
</dbReference>
<protein>
    <submittedName>
        <fullName evidence="6">ATPase, AAA family protein</fullName>
    </submittedName>
</protein>
<dbReference type="SUPFAM" id="SSF52540">
    <property type="entry name" value="P-loop containing nucleoside triphosphate hydrolases"/>
    <property type="match status" value="4"/>
</dbReference>
<dbReference type="Proteomes" id="UP000078340">
    <property type="component" value="Unassembled WGS sequence"/>
</dbReference>
<dbReference type="Pfam" id="PF17866">
    <property type="entry name" value="AAA_lid_6"/>
    <property type="match status" value="2"/>
</dbReference>
<dbReference type="GO" id="GO:0016887">
    <property type="term" value="F:ATP hydrolysis activity"/>
    <property type="evidence" value="ECO:0007669"/>
    <property type="project" value="InterPro"/>
</dbReference>
<dbReference type="FunFam" id="1.10.8.60:FF:000160">
    <property type="entry name" value="WGS project CABT00000000 data, contig 2.55"/>
    <property type="match status" value="1"/>
</dbReference>
<organism evidence="6 7">
    <name type="scientific">Purpureocillium lilacinum</name>
    <name type="common">Paecilomyces lilacinus</name>
    <dbReference type="NCBI Taxonomy" id="33203"/>
    <lineage>
        <taxon>Eukaryota</taxon>
        <taxon>Fungi</taxon>
        <taxon>Dikarya</taxon>
        <taxon>Ascomycota</taxon>
        <taxon>Pezizomycotina</taxon>
        <taxon>Sordariomycetes</taxon>
        <taxon>Hypocreomycetidae</taxon>
        <taxon>Hypocreales</taxon>
        <taxon>Ophiocordycipitaceae</taxon>
        <taxon>Purpureocillium</taxon>
    </lineage>
</organism>
<dbReference type="Pfam" id="PF13087">
    <property type="entry name" value="AAA_12"/>
    <property type="match status" value="1"/>
</dbReference>
<evidence type="ECO:0000313" key="6">
    <source>
        <dbReference type="EMBL" id="OAQ93909.1"/>
    </source>
</evidence>
<proteinExistence type="inferred from homology"/>
<dbReference type="Gene3D" id="3.40.50.300">
    <property type="entry name" value="P-loop containing nucleotide triphosphate hydrolases"/>
    <property type="match status" value="5"/>
</dbReference>
<evidence type="ECO:0000256" key="4">
    <source>
        <dbReference type="ARBA" id="ARBA00022840"/>
    </source>
</evidence>
<feature type="domain" description="AAA+ ATPase" evidence="5">
    <location>
        <begin position="1116"/>
        <end position="1253"/>
    </location>
</feature>
<dbReference type="InterPro" id="IPR050773">
    <property type="entry name" value="CbxX/CfxQ_RuBisCO_ESX"/>
</dbReference>
<dbReference type="PANTHER" id="PTHR43392:SF2">
    <property type="entry name" value="AAA-TYPE ATPASE FAMILY PROTEIN _ ANKYRIN REPEAT FAMILY PROTEIN"/>
    <property type="match status" value="1"/>
</dbReference>
<dbReference type="PANTHER" id="PTHR43392">
    <property type="entry name" value="AAA-TYPE ATPASE FAMILY PROTEIN / ANKYRIN REPEAT FAMILY PROTEIN"/>
    <property type="match status" value="1"/>
</dbReference>
<evidence type="ECO:0000256" key="2">
    <source>
        <dbReference type="ARBA" id="ARBA00022741"/>
    </source>
</evidence>
<dbReference type="CDD" id="cd00009">
    <property type="entry name" value="AAA"/>
    <property type="match status" value="2"/>
</dbReference>
<dbReference type="PRINTS" id="PR00819">
    <property type="entry name" value="CBXCFQXSUPER"/>
</dbReference>
<keyword evidence="4" id="KW-0067">ATP-binding</keyword>
<dbReference type="InterPro" id="IPR041677">
    <property type="entry name" value="DNA2/NAM7_AAA_11"/>
</dbReference>
<reference evidence="6 7" key="1">
    <citation type="submission" date="2016-02" db="EMBL/GenBank/DDBJ databases">
        <title>Biosynthesis of antibiotic leucinostatins and their inhibition on Phytophthora in bio-control Purpureocillium lilacinum.</title>
        <authorList>
            <person name="Wang G."/>
            <person name="Liu Z."/>
            <person name="Lin R."/>
            <person name="Li E."/>
            <person name="Mao Z."/>
            <person name="Ling J."/>
            <person name="Yin W."/>
            <person name="Xie B."/>
        </authorList>
    </citation>
    <scope>NUCLEOTIDE SEQUENCE [LARGE SCALE GENOMIC DNA]</scope>
    <source>
        <strain evidence="6">PLFJ-1</strain>
    </source>
</reference>
<dbReference type="InterPro" id="IPR027417">
    <property type="entry name" value="P-loop_NTPase"/>
</dbReference>
<dbReference type="CDD" id="cd18808">
    <property type="entry name" value="SF1_C_Upf1"/>
    <property type="match status" value="1"/>
</dbReference>
<dbReference type="Pfam" id="PF00004">
    <property type="entry name" value="AAA"/>
    <property type="match status" value="3"/>
</dbReference>
<dbReference type="InterPro" id="IPR003959">
    <property type="entry name" value="ATPase_AAA_core"/>
</dbReference>